<dbReference type="PROSITE" id="PS50893">
    <property type="entry name" value="ABC_TRANSPORTER_2"/>
    <property type="match status" value="1"/>
</dbReference>
<keyword evidence="2 7" id="KW-0812">Transmembrane</keyword>
<keyword evidence="3" id="KW-0547">Nucleotide-binding</keyword>
<dbReference type="GO" id="GO:0005524">
    <property type="term" value="F:ATP binding"/>
    <property type="evidence" value="ECO:0007669"/>
    <property type="project" value="UniProtKB-KW"/>
</dbReference>
<dbReference type="InterPro" id="IPR017871">
    <property type="entry name" value="ABC_transporter-like_CS"/>
</dbReference>
<sequence length="615" mass="65506">MPAEQSTAPPPGIVRRAAWAVTRLTWAATGALLPLYFAVMAVDAMLPVAAAWFTKHVIDALVGGGPVLVPAASLAVVGVLAAVLPAPTLLLGNVLGRRAALLATLRLFAATERLGGLARFEDPLFADRLRLAQQAPGSCGMLASSAFGLGRSGLTLIGFVGSLLAISPVLTVALLLAGLPVFLAQLRLSRRRAALHLRLGPTERREMFYANLLTTVQAAKEVRLFGIGGFLRGRLESQRRTADAEKTALDRREAAIEGGLSALGALVAAAALGWAVAAARSGRLGAGDVTVLLAAVAAVQTALYSLIGSLASAHQSLLLFDHYLAVERVEPDLPVVEPARPLPVLARGIRLRDVWFRYGDGHPWILRGVDLFLPHGSSTALVGANGAGKSTLVKLLCRFYDPTRGTIEWDGVDIRDVPVAELRARMSGVFQDYMTYDLTAAENVAVGDIDSCADRERIRRAARTAGVDATLAGLPDGYDTLLSRIFLPVGPRAGATMSGVLLSGGQWQRVALARAFMRRSPELVILDEPSSGLDVDAEHEVHEAMRQHRAGRSTLLISHRLNAVRDADVIVVLHDGVVAERGTHDELLDAEGRYARLFRRQAAGYRDDQVPMSAG</sequence>
<evidence type="ECO:0000256" key="4">
    <source>
        <dbReference type="ARBA" id="ARBA00022840"/>
    </source>
</evidence>
<evidence type="ECO:0000256" key="7">
    <source>
        <dbReference type="SAM" id="Phobius"/>
    </source>
</evidence>
<feature type="transmembrane region" description="Helical" evidence="7">
    <location>
        <begin position="289"/>
        <end position="307"/>
    </location>
</feature>
<dbReference type="SUPFAM" id="SSF90123">
    <property type="entry name" value="ABC transporter transmembrane region"/>
    <property type="match status" value="1"/>
</dbReference>
<keyword evidence="4" id="KW-0067">ATP-binding</keyword>
<dbReference type="Pfam" id="PF00005">
    <property type="entry name" value="ABC_tran"/>
    <property type="match status" value="1"/>
</dbReference>
<dbReference type="EMBL" id="BOPF01000009">
    <property type="protein sequence ID" value="GIJ46108.1"/>
    <property type="molecule type" value="Genomic_DNA"/>
</dbReference>
<feature type="domain" description="ABC transmembrane type-1" evidence="9">
    <location>
        <begin position="35"/>
        <end position="315"/>
    </location>
</feature>
<dbReference type="SUPFAM" id="SSF52540">
    <property type="entry name" value="P-loop containing nucleoside triphosphate hydrolases"/>
    <property type="match status" value="1"/>
</dbReference>
<keyword evidence="6 7" id="KW-0472">Membrane</keyword>
<reference evidence="10" key="1">
    <citation type="submission" date="2021-01" db="EMBL/GenBank/DDBJ databases">
        <title>Whole genome shotgun sequence of Virgisporangium aliadipatigenens NBRC 105644.</title>
        <authorList>
            <person name="Komaki H."/>
            <person name="Tamura T."/>
        </authorList>
    </citation>
    <scope>NUCLEOTIDE SEQUENCE</scope>
    <source>
        <strain evidence="10">NBRC 105644</strain>
    </source>
</reference>
<dbReference type="InterPro" id="IPR003593">
    <property type="entry name" value="AAA+_ATPase"/>
</dbReference>
<dbReference type="Proteomes" id="UP000619260">
    <property type="component" value="Unassembled WGS sequence"/>
</dbReference>
<dbReference type="InterPro" id="IPR039421">
    <property type="entry name" value="Type_1_exporter"/>
</dbReference>
<evidence type="ECO:0000259" key="9">
    <source>
        <dbReference type="PROSITE" id="PS50929"/>
    </source>
</evidence>
<dbReference type="SMART" id="SM00382">
    <property type="entry name" value="AAA"/>
    <property type="match status" value="1"/>
</dbReference>
<dbReference type="RefSeq" id="WP_239152928.1">
    <property type="nucleotide sequence ID" value="NZ_BOPF01000009.1"/>
</dbReference>
<dbReference type="Gene3D" id="1.20.1560.10">
    <property type="entry name" value="ABC transporter type 1, transmembrane domain"/>
    <property type="match status" value="1"/>
</dbReference>
<dbReference type="InterPro" id="IPR036640">
    <property type="entry name" value="ABC1_TM_sf"/>
</dbReference>
<feature type="transmembrane region" description="Helical" evidence="7">
    <location>
        <begin position="33"/>
        <end position="53"/>
    </location>
</feature>
<evidence type="ECO:0000313" key="11">
    <source>
        <dbReference type="Proteomes" id="UP000619260"/>
    </source>
</evidence>
<keyword evidence="5 7" id="KW-1133">Transmembrane helix</keyword>
<dbReference type="InterPro" id="IPR027417">
    <property type="entry name" value="P-loop_NTPase"/>
</dbReference>
<dbReference type="Gene3D" id="3.40.50.300">
    <property type="entry name" value="P-loop containing nucleotide triphosphate hydrolases"/>
    <property type="match status" value="1"/>
</dbReference>
<comment type="caution">
    <text evidence="10">The sequence shown here is derived from an EMBL/GenBank/DDBJ whole genome shotgun (WGS) entry which is preliminary data.</text>
</comment>
<dbReference type="PROSITE" id="PS00211">
    <property type="entry name" value="ABC_TRANSPORTER_1"/>
    <property type="match status" value="1"/>
</dbReference>
<comment type="subcellular location">
    <subcellularLocation>
        <location evidence="1">Cell membrane</location>
        <topology evidence="1">Multi-pass membrane protein</topology>
    </subcellularLocation>
</comment>
<organism evidence="10 11">
    <name type="scientific">Virgisporangium aliadipatigenens</name>
    <dbReference type="NCBI Taxonomy" id="741659"/>
    <lineage>
        <taxon>Bacteria</taxon>
        <taxon>Bacillati</taxon>
        <taxon>Actinomycetota</taxon>
        <taxon>Actinomycetes</taxon>
        <taxon>Micromonosporales</taxon>
        <taxon>Micromonosporaceae</taxon>
        <taxon>Virgisporangium</taxon>
    </lineage>
</organism>
<evidence type="ECO:0000313" key="10">
    <source>
        <dbReference type="EMBL" id="GIJ46108.1"/>
    </source>
</evidence>
<keyword evidence="11" id="KW-1185">Reference proteome</keyword>
<evidence type="ECO:0000256" key="3">
    <source>
        <dbReference type="ARBA" id="ARBA00022741"/>
    </source>
</evidence>
<protein>
    <submittedName>
        <fullName evidence="10">Multidrug ABC transporter permease</fullName>
    </submittedName>
</protein>
<dbReference type="PANTHER" id="PTHR43394">
    <property type="entry name" value="ATP-DEPENDENT PERMEASE MDL1, MITOCHONDRIAL"/>
    <property type="match status" value="1"/>
</dbReference>
<dbReference type="GO" id="GO:0015421">
    <property type="term" value="F:ABC-type oligopeptide transporter activity"/>
    <property type="evidence" value="ECO:0007669"/>
    <property type="project" value="TreeGrafter"/>
</dbReference>
<dbReference type="InterPro" id="IPR003439">
    <property type="entry name" value="ABC_transporter-like_ATP-bd"/>
</dbReference>
<feature type="transmembrane region" description="Helical" evidence="7">
    <location>
        <begin position="254"/>
        <end position="277"/>
    </location>
</feature>
<feature type="domain" description="ABC transporter" evidence="8">
    <location>
        <begin position="349"/>
        <end position="600"/>
    </location>
</feature>
<proteinExistence type="predicted"/>
<dbReference type="GO" id="GO:0005886">
    <property type="term" value="C:plasma membrane"/>
    <property type="evidence" value="ECO:0007669"/>
    <property type="project" value="UniProtKB-SubCell"/>
</dbReference>
<accession>A0A8J4DQU9</accession>
<evidence type="ECO:0000256" key="6">
    <source>
        <dbReference type="ARBA" id="ARBA00023136"/>
    </source>
</evidence>
<dbReference type="InterPro" id="IPR011527">
    <property type="entry name" value="ABC1_TM_dom"/>
</dbReference>
<evidence type="ECO:0000256" key="5">
    <source>
        <dbReference type="ARBA" id="ARBA00022989"/>
    </source>
</evidence>
<dbReference type="PANTHER" id="PTHR43394:SF1">
    <property type="entry name" value="ATP-BINDING CASSETTE SUB-FAMILY B MEMBER 10, MITOCHONDRIAL"/>
    <property type="match status" value="1"/>
</dbReference>
<dbReference type="AlphaFoldDB" id="A0A8J4DQU9"/>
<gene>
    <name evidence="10" type="ORF">Val02_29940</name>
</gene>
<evidence type="ECO:0000256" key="2">
    <source>
        <dbReference type="ARBA" id="ARBA00022692"/>
    </source>
</evidence>
<name>A0A8J4DQU9_9ACTN</name>
<dbReference type="PROSITE" id="PS50929">
    <property type="entry name" value="ABC_TM1F"/>
    <property type="match status" value="1"/>
</dbReference>
<dbReference type="GO" id="GO:0016887">
    <property type="term" value="F:ATP hydrolysis activity"/>
    <property type="evidence" value="ECO:0007669"/>
    <property type="project" value="InterPro"/>
</dbReference>
<evidence type="ECO:0000259" key="8">
    <source>
        <dbReference type="PROSITE" id="PS50893"/>
    </source>
</evidence>
<feature type="transmembrane region" description="Helical" evidence="7">
    <location>
        <begin position="156"/>
        <end position="183"/>
    </location>
</feature>
<evidence type="ECO:0000256" key="1">
    <source>
        <dbReference type="ARBA" id="ARBA00004651"/>
    </source>
</evidence>